<proteinExistence type="predicted"/>
<name>X1IPR6_9ZZZZ</name>
<organism evidence="1">
    <name type="scientific">marine sediment metagenome</name>
    <dbReference type="NCBI Taxonomy" id="412755"/>
    <lineage>
        <taxon>unclassified sequences</taxon>
        <taxon>metagenomes</taxon>
        <taxon>ecological metagenomes</taxon>
    </lineage>
</organism>
<protein>
    <submittedName>
        <fullName evidence="1">Uncharacterized protein</fullName>
    </submittedName>
</protein>
<evidence type="ECO:0000313" key="1">
    <source>
        <dbReference type="EMBL" id="GAH83692.1"/>
    </source>
</evidence>
<reference evidence="1" key="1">
    <citation type="journal article" date="2014" name="Front. Microbiol.">
        <title>High frequency of phylogenetically diverse reductive dehalogenase-homologous genes in deep subseafloor sedimentary metagenomes.</title>
        <authorList>
            <person name="Kawai M."/>
            <person name="Futagami T."/>
            <person name="Toyoda A."/>
            <person name="Takaki Y."/>
            <person name="Nishi S."/>
            <person name="Hori S."/>
            <person name="Arai W."/>
            <person name="Tsubouchi T."/>
            <person name="Morono Y."/>
            <person name="Uchiyama I."/>
            <person name="Ito T."/>
            <person name="Fujiyama A."/>
            <person name="Inagaki F."/>
            <person name="Takami H."/>
        </authorList>
    </citation>
    <scope>NUCLEOTIDE SEQUENCE</scope>
    <source>
        <strain evidence="1">Expedition CK06-06</strain>
    </source>
</reference>
<gene>
    <name evidence="1" type="ORF">S03H2_66798</name>
</gene>
<sequence>MITAEDVQSMDVNDIVKTIERKTGETVSSGFSLWLAMAHGATRAGSSLTVIDMNKGET</sequence>
<dbReference type="AlphaFoldDB" id="X1IPR6"/>
<comment type="caution">
    <text evidence="1">The sequence shown here is derived from an EMBL/GenBank/DDBJ whole genome shotgun (WGS) entry which is preliminary data.</text>
</comment>
<accession>X1IPR6</accession>
<dbReference type="EMBL" id="BARU01043657">
    <property type="protein sequence ID" value="GAH83692.1"/>
    <property type="molecule type" value="Genomic_DNA"/>
</dbReference>
<feature type="non-terminal residue" evidence="1">
    <location>
        <position position="58"/>
    </location>
</feature>